<reference evidence="5" key="1">
    <citation type="submission" date="2017-09" db="EMBL/GenBank/DDBJ databases">
        <title>Depth-based differentiation of microbial function through sediment-hosted aquifers and enrichment of novel symbionts in the deep terrestrial subsurface.</title>
        <authorList>
            <person name="Probst A.J."/>
            <person name="Ladd B."/>
            <person name="Jarett J.K."/>
            <person name="Geller-Mcgrath D.E."/>
            <person name="Sieber C.M.K."/>
            <person name="Emerson J.B."/>
            <person name="Anantharaman K."/>
            <person name="Thomas B.C."/>
            <person name="Malmstrom R."/>
            <person name="Stieglmeier M."/>
            <person name="Klingl A."/>
            <person name="Woyke T."/>
            <person name="Ryan C.M."/>
            <person name="Banfield J.F."/>
        </authorList>
    </citation>
    <scope>NUCLEOTIDE SEQUENCE [LARGE SCALE GENOMIC DNA]</scope>
</reference>
<keyword evidence="2" id="KW-0413">Isomerase</keyword>
<organism evidence="4 5">
    <name type="scientific">Candidatus Kuenenbacteria bacterium CG10_big_fil_rev_8_21_14_0_10_36_11</name>
    <dbReference type="NCBI Taxonomy" id="1974618"/>
    <lineage>
        <taxon>Bacteria</taxon>
        <taxon>Candidatus Kueneniibacteriota</taxon>
    </lineage>
</organism>
<dbReference type="GO" id="GO:0004347">
    <property type="term" value="F:glucose-6-phosphate isomerase activity"/>
    <property type="evidence" value="ECO:0007669"/>
    <property type="project" value="InterPro"/>
</dbReference>
<feature type="domain" description="SIS" evidence="3">
    <location>
        <begin position="41"/>
        <end position="192"/>
    </location>
</feature>
<dbReference type="InterPro" id="IPR001347">
    <property type="entry name" value="SIS_dom"/>
</dbReference>
<comment type="similarity">
    <text evidence="1">Belongs to the PGI/PMI family.</text>
</comment>
<evidence type="ECO:0000313" key="5">
    <source>
        <dbReference type="Proteomes" id="UP000231464"/>
    </source>
</evidence>
<dbReference type="InterPro" id="IPR019490">
    <property type="entry name" value="Glu6P/Mann6P_isomerase_C"/>
</dbReference>
<dbReference type="GO" id="GO:0005975">
    <property type="term" value="P:carbohydrate metabolic process"/>
    <property type="evidence" value="ECO:0007669"/>
    <property type="project" value="InterPro"/>
</dbReference>
<accession>A0A2M6WBD7</accession>
<gene>
    <name evidence="4" type="ORF">COU23_00190</name>
</gene>
<dbReference type="Gene3D" id="3.40.50.10490">
    <property type="entry name" value="Glucose-6-phosphate isomerase like protein, domain 1"/>
    <property type="match status" value="2"/>
</dbReference>
<protein>
    <recommendedName>
        <fullName evidence="3">SIS domain-containing protein</fullName>
    </recommendedName>
</protein>
<sequence length="345" mass="38511">MTNLDKIELIKSLDKADMASYILALPAQIEEAVKKMEKIAVPDDWEKIENVCLVGMGGSATAGALLANLPELDRKVPMMVIRGYELPNWVNKNSLVIIVSHSGQTKETISAFKYAAAREVKIFVIAERGLLEKMGECEGALVFDYDTIASPRAALGFQFGAIFSLLKKIKLIDYNTTPALAILKKLNQELNPKVLTEKNLAKNLAYFCFDHLPVIISSGILKSVAWRWKTQLNENAKSFAFTEILPECLHNAVAGFDWPVRFRNDFVYLILTNSFDSPESQNKTEVFRNILEEKNIAYELIEATGEDVLSQKLSLVILGDWASYYLALLNGVDPTPVETIEKAKS</sequence>
<dbReference type="EMBL" id="PFBP01000003">
    <property type="protein sequence ID" value="PIT90120.1"/>
    <property type="molecule type" value="Genomic_DNA"/>
</dbReference>
<dbReference type="CDD" id="cd05637">
    <property type="entry name" value="SIS_PGI_PMI_2"/>
    <property type="match status" value="1"/>
</dbReference>
<dbReference type="Pfam" id="PF10432">
    <property type="entry name" value="bact-PGI_C"/>
    <property type="match status" value="1"/>
</dbReference>
<evidence type="ECO:0000256" key="1">
    <source>
        <dbReference type="ARBA" id="ARBA00010523"/>
    </source>
</evidence>
<proteinExistence type="inferred from homology"/>
<evidence type="ECO:0000313" key="4">
    <source>
        <dbReference type="EMBL" id="PIT90120.1"/>
    </source>
</evidence>
<dbReference type="GO" id="GO:0097367">
    <property type="term" value="F:carbohydrate derivative binding"/>
    <property type="evidence" value="ECO:0007669"/>
    <property type="project" value="InterPro"/>
</dbReference>
<dbReference type="InterPro" id="IPR046348">
    <property type="entry name" value="SIS_dom_sf"/>
</dbReference>
<name>A0A2M6WBD7_9BACT</name>
<dbReference type="AlphaFoldDB" id="A0A2M6WBD7"/>
<dbReference type="GO" id="GO:0004476">
    <property type="term" value="F:mannose-6-phosphate isomerase activity"/>
    <property type="evidence" value="ECO:0007669"/>
    <property type="project" value="InterPro"/>
</dbReference>
<dbReference type="SUPFAM" id="SSF53697">
    <property type="entry name" value="SIS domain"/>
    <property type="match status" value="1"/>
</dbReference>
<dbReference type="GO" id="GO:1901135">
    <property type="term" value="P:carbohydrate derivative metabolic process"/>
    <property type="evidence" value="ECO:0007669"/>
    <property type="project" value="InterPro"/>
</dbReference>
<dbReference type="Pfam" id="PF01380">
    <property type="entry name" value="SIS"/>
    <property type="match status" value="1"/>
</dbReference>
<evidence type="ECO:0000256" key="2">
    <source>
        <dbReference type="ARBA" id="ARBA00023235"/>
    </source>
</evidence>
<evidence type="ECO:0000259" key="3">
    <source>
        <dbReference type="PROSITE" id="PS51464"/>
    </source>
</evidence>
<comment type="caution">
    <text evidence="4">The sequence shown here is derived from an EMBL/GenBank/DDBJ whole genome shotgun (WGS) entry which is preliminary data.</text>
</comment>
<dbReference type="PROSITE" id="PS51464">
    <property type="entry name" value="SIS"/>
    <property type="match status" value="1"/>
</dbReference>
<dbReference type="Proteomes" id="UP000231464">
    <property type="component" value="Unassembled WGS sequence"/>
</dbReference>